<evidence type="ECO:0000313" key="1">
    <source>
        <dbReference type="EMBL" id="KRK74021.1"/>
    </source>
</evidence>
<keyword evidence="2" id="KW-1185">Reference proteome</keyword>
<dbReference type="OrthoDB" id="2200000at2"/>
<dbReference type="Proteomes" id="UP000051804">
    <property type="component" value="Unassembled WGS sequence"/>
</dbReference>
<dbReference type="AlphaFoldDB" id="A0A0R1JRL2"/>
<protein>
    <submittedName>
        <fullName evidence="1">Uncharacterized protein</fullName>
    </submittedName>
</protein>
<dbReference type="PATRIC" id="fig|1291734.4.peg.1908"/>
<proteinExistence type="predicted"/>
<dbReference type="STRING" id="1291734.FD02_GL001858"/>
<evidence type="ECO:0000313" key="2">
    <source>
        <dbReference type="Proteomes" id="UP000051804"/>
    </source>
</evidence>
<organism evidence="1 2">
    <name type="scientific">Lacticaseibacillus nasuensis JCM 17158</name>
    <dbReference type="NCBI Taxonomy" id="1291734"/>
    <lineage>
        <taxon>Bacteria</taxon>
        <taxon>Bacillati</taxon>
        <taxon>Bacillota</taxon>
        <taxon>Bacilli</taxon>
        <taxon>Lactobacillales</taxon>
        <taxon>Lactobacillaceae</taxon>
        <taxon>Lacticaseibacillus</taxon>
    </lineage>
</organism>
<comment type="caution">
    <text evidence="1">The sequence shown here is derived from an EMBL/GenBank/DDBJ whole genome shotgun (WGS) entry which is preliminary data.</text>
</comment>
<sequence>MEAILMDETIFFNPGDAIAKDYDYAAARKSAEVFKVHNAIDHGLVVAQDEHGQFVVFDPQEAAALTPEEAAKLPASKYTVLARL</sequence>
<reference evidence="1 2" key="1">
    <citation type="journal article" date="2015" name="Genome Announc.">
        <title>Expanding the biotechnology potential of lactobacilli through comparative genomics of 213 strains and associated genera.</title>
        <authorList>
            <person name="Sun Z."/>
            <person name="Harris H.M."/>
            <person name="McCann A."/>
            <person name="Guo C."/>
            <person name="Argimon S."/>
            <person name="Zhang W."/>
            <person name="Yang X."/>
            <person name="Jeffery I.B."/>
            <person name="Cooney J.C."/>
            <person name="Kagawa T.F."/>
            <person name="Liu W."/>
            <person name="Song Y."/>
            <person name="Salvetti E."/>
            <person name="Wrobel A."/>
            <person name="Rasinkangas P."/>
            <person name="Parkhill J."/>
            <person name="Rea M.C."/>
            <person name="O'Sullivan O."/>
            <person name="Ritari J."/>
            <person name="Douillard F.P."/>
            <person name="Paul Ross R."/>
            <person name="Yang R."/>
            <person name="Briner A.E."/>
            <person name="Felis G.E."/>
            <person name="de Vos W.M."/>
            <person name="Barrangou R."/>
            <person name="Klaenhammer T.R."/>
            <person name="Caufield P.W."/>
            <person name="Cui Y."/>
            <person name="Zhang H."/>
            <person name="O'Toole P.W."/>
        </authorList>
    </citation>
    <scope>NUCLEOTIDE SEQUENCE [LARGE SCALE GENOMIC DNA]</scope>
    <source>
        <strain evidence="1 2">JCM 17158</strain>
    </source>
</reference>
<gene>
    <name evidence="1" type="ORF">FD02_GL001858</name>
</gene>
<name>A0A0R1JRL2_9LACO</name>
<dbReference type="EMBL" id="AZDJ01000003">
    <property type="protein sequence ID" value="KRK74021.1"/>
    <property type="molecule type" value="Genomic_DNA"/>
</dbReference>
<accession>A0A0R1JRL2</accession>